<evidence type="ECO:0000256" key="5">
    <source>
        <dbReference type="ARBA" id="ARBA00023180"/>
    </source>
</evidence>
<protein>
    <submittedName>
        <fullName evidence="9">Protein STRICTOSIDINE SYNTHASE-LIKE 10-like</fullName>
    </submittedName>
</protein>
<evidence type="ECO:0000256" key="1">
    <source>
        <dbReference type="ARBA" id="ARBA00004116"/>
    </source>
</evidence>
<evidence type="ECO:0000256" key="2">
    <source>
        <dbReference type="ARBA" id="ARBA00009191"/>
    </source>
</evidence>
<dbReference type="Pfam" id="PF20067">
    <property type="entry name" value="SSL_N"/>
    <property type="match status" value="1"/>
</dbReference>
<dbReference type="Gene3D" id="2.120.10.30">
    <property type="entry name" value="TolB, C-terminal domain"/>
    <property type="match status" value="1"/>
</dbReference>
<keyword evidence="5" id="KW-0325">Glycoprotein</keyword>
<feature type="signal peptide" evidence="6">
    <location>
        <begin position="1"/>
        <end position="28"/>
    </location>
</feature>
<organism evidence="8 9">
    <name type="scientific">Momordica charantia</name>
    <name type="common">Bitter gourd</name>
    <name type="synonym">Balsam pear</name>
    <dbReference type="NCBI Taxonomy" id="3673"/>
    <lineage>
        <taxon>Eukaryota</taxon>
        <taxon>Viridiplantae</taxon>
        <taxon>Streptophyta</taxon>
        <taxon>Embryophyta</taxon>
        <taxon>Tracheophyta</taxon>
        <taxon>Spermatophyta</taxon>
        <taxon>Magnoliopsida</taxon>
        <taxon>eudicotyledons</taxon>
        <taxon>Gunneridae</taxon>
        <taxon>Pentapetalae</taxon>
        <taxon>rosids</taxon>
        <taxon>fabids</taxon>
        <taxon>Cucurbitales</taxon>
        <taxon>Cucurbitaceae</taxon>
        <taxon>Momordiceae</taxon>
        <taxon>Momordica</taxon>
    </lineage>
</organism>
<accession>A0A6J1CYI8</accession>
<dbReference type="InterPro" id="IPR018119">
    <property type="entry name" value="Strictosidine_synth_cons-reg"/>
</dbReference>
<evidence type="ECO:0000259" key="7">
    <source>
        <dbReference type="Pfam" id="PF03088"/>
    </source>
</evidence>
<keyword evidence="3" id="KW-0926">Vacuole</keyword>
<dbReference type="RefSeq" id="XP_022146418.1">
    <property type="nucleotide sequence ID" value="XM_022290726.1"/>
</dbReference>
<dbReference type="PANTHER" id="PTHR10426">
    <property type="entry name" value="STRICTOSIDINE SYNTHASE-RELATED"/>
    <property type="match status" value="1"/>
</dbReference>
<feature type="chain" id="PRO_5026804848" evidence="6">
    <location>
        <begin position="29"/>
        <end position="338"/>
    </location>
</feature>
<evidence type="ECO:0000256" key="3">
    <source>
        <dbReference type="ARBA" id="ARBA00022554"/>
    </source>
</evidence>
<evidence type="ECO:0000313" key="9">
    <source>
        <dbReference type="RefSeq" id="XP_022146418.1"/>
    </source>
</evidence>
<dbReference type="PANTHER" id="PTHR10426:SF86">
    <property type="entry name" value="PROTEIN STRICTOSIDINE SYNTHASE-LIKE 10-LIKE"/>
    <property type="match status" value="1"/>
</dbReference>
<dbReference type="GO" id="GO:0016787">
    <property type="term" value="F:hydrolase activity"/>
    <property type="evidence" value="ECO:0007669"/>
    <property type="project" value="TreeGrafter"/>
</dbReference>
<dbReference type="GO" id="GO:0005773">
    <property type="term" value="C:vacuole"/>
    <property type="evidence" value="ECO:0007669"/>
    <property type="project" value="UniProtKB-SubCell"/>
</dbReference>
<dbReference type="SUPFAM" id="SSF63829">
    <property type="entry name" value="Calcium-dependent phosphotriesterase"/>
    <property type="match status" value="1"/>
</dbReference>
<evidence type="ECO:0000256" key="6">
    <source>
        <dbReference type="SAM" id="SignalP"/>
    </source>
</evidence>
<name>A0A6J1CYI8_MOMCH</name>
<dbReference type="InterPro" id="IPR011042">
    <property type="entry name" value="6-blade_b-propeller_TolB-like"/>
</dbReference>
<proteinExistence type="inferred from homology"/>
<dbReference type="GeneID" id="111015640"/>
<comment type="subcellular location">
    <subcellularLocation>
        <location evidence="1">Vacuole</location>
    </subcellularLocation>
</comment>
<evidence type="ECO:0000256" key="4">
    <source>
        <dbReference type="ARBA" id="ARBA00022729"/>
    </source>
</evidence>
<comment type="similarity">
    <text evidence="2">Belongs to the strictosidine synthase family.</text>
</comment>
<dbReference type="GO" id="GO:0012505">
    <property type="term" value="C:endomembrane system"/>
    <property type="evidence" value="ECO:0007669"/>
    <property type="project" value="TreeGrafter"/>
</dbReference>
<keyword evidence="8" id="KW-1185">Reference proteome</keyword>
<dbReference type="AlphaFoldDB" id="A0A6J1CYI8"/>
<dbReference type="FunFam" id="2.120.10.30:FF:000032">
    <property type="entry name" value="Protein STRICTOSIDINE SYNTHASE-LIKE 13"/>
    <property type="match status" value="1"/>
</dbReference>
<reference evidence="9" key="1">
    <citation type="submission" date="2025-08" db="UniProtKB">
        <authorList>
            <consortium name="RefSeq"/>
        </authorList>
    </citation>
    <scope>IDENTIFICATION</scope>
    <source>
        <strain evidence="9">OHB3-1</strain>
    </source>
</reference>
<feature type="domain" description="Strictosidine synthase conserved region" evidence="7">
    <location>
        <begin position="148"/>
        <end position="236"/>
    </location>
</feature>
<dbReference type="OrthoDB" id="5307922at2759"/>
<keyword evidence="4 6" id="KW-0732">Signal</keyword>
<evidence type="ECO:0000313" key="8">
    <source>
        <dbReference type="Proteomes" id="UP000504603"/>
    </source>
</evidence>
<dbReference type="Proteomes" id="UP000504603">
    <property type="component" value="Unplaced"/>
</dbReference>
<dbReference type="KEGG" id="mcha:111015640"/>
<gene>
    <name evidence="9" type="primary">LOC111015640</name>
</gene>
<sequence length="338" mass="36136">MKISLGLSSSSFLLFLSMVTVSWTPLEAAVEQWQLPGGVFGPESIAFDCHGEGPYAGVGDGRILKWKGADLGWTHFAVTSPNREGKECDGLPETEVVCGRPLGIKFHPSSCELYIADAYFGLLVVGPHGGLAHQLASSAQGVPFRFTNALDIDPSNGVVYFTDSSTLFQRRVWLLSIMNGDKTGRLLKYDPGTRNVTVLMSGLAFPNGVALSKDGSFLVMAETGTMQILKLWVKGPKSGTAEKLAQLDRFPDNVKRTDGGDFWIAMNSLRGKLEAETWPEPGLGADPVAVKMDGGGAVKAVVDGEEGAALDSVSEVEERTGRLWIGSAVKPYVGVIIN</sequence>
<dbReference type="Pfam" id="PF03088">
    <property type="entry name" value="Str_synth"/>
    <property type="match status" value="1"/>
</dbReference>